<accession>A0A1M4ZIL6</accession>
<proteinExistence type="predicted"/>
<organism evidence="1 2">
    <name type="scientific">Chryseobacterium takakiae</name>
    <dbReference type="NCBI Taxonomy" id="1302685"/>
    <lineage>
        <taxon>Bacteria</taxon>
        <taxon>Pseudomonadati</taxon>
        <taxon>Bacteroidota</taxon>
        <taxon>Flavobacteriia</taxon>
        <taxon>Flavobacteriales</taxon>
        <taxon>Weeksellaceae</taxon>
        <taxon>Chryseobacterium group</taxon>
        <taxon>Chryseobacterium</taxon>
    </lineage>
</organism>
<dbReference type="RefSeq" id="WP_072885293.1">
    <property type="nucleotide sequence ID" value="NZ_FQVO01000010.1"/>
</dbReference>
<dbReference type="AlphaFoldDB" id="A0A1M4ZIL6"/>
<dbReference type="STRING" id="1302685.SAMN05444408_11062"/>
<dbReference type="Proteomes" id="UP000184236">
    <property type="component" value="Unassembled WGS sequence"/>
</dbReference>
<keyword evidence="2" id="KW-1185">Reference proteome</keyword>
<name>A0A1M4ZIL6_9FLAO</name>
<dbReference type="EMBL" id="FQVO01000010">
    <property type="protein sequence ID" value="SHF17851.1"/>
    <property type="molecule type" value="Genomic_DNA"/>
</dbReference>
<evidence type="ECO:0000313" key="1">
    <source>
        <dbReference type="EMBL" id="SHF17851.1"/>
    </source>
</evidence>
<dbReference type="OrthoDB" id="163809at2"/>
<sequence>MLYKAIILSAGLLLINCKTQKGTQVPLKDHVENSGNITKNTTEDSVIYFNEGENRFLDECQMNVTFKGISEDSRCPKDVNCIWAGVAVAEVEVMGTATRPVTLSLASLDNKGRNYHQSADFNGYTITLTEVTPYPESGESTKSLKGKYKIGIVIKKSDNTSTMK</sequence>
<protein>
    <submittedName>
        <fullName evidence="1">Uncharacterized protein</fullName>
    </submittedName>
</protein>
<reference evidence="2" key="1">
    <citation type="submission" date="2016-11" db="EMBL/GenBank/DDBJ databases">
        <authorList>
            <person name="Varghese N."/>
            <person name="Submissions S."/>
        </authorList>
    </citation>
    <scope>NUCLEOTIDE SEQUENCE [LARGE SCALE GENOMIC DNA]</scope>
    <source>
        <strain evidence="2">DSM 26898</strain>
    </source>
</reference>
<gene>
    <name evidence="1" type="ORF">SAMN05444408_11062</name>
</gene>
<evidence type="ECO:0000313" key="2">
    <source>
        <dbReference type="Proteomes" id="UP000184236"/>
    </source>
</evidence>